<dbReference type="Gene3D" id="1.20.225.20">
    <property type="entry name" value="Ub domain-containing protein, DC-UbP/UBTD2, N-terminal domain"/>
    <property type="match status" value="1"/>
</dbReference>
<dbReference type="InterPro" id="IPR032752">
    <property type="entry name" value="DC-UbP/UBTD2_N"/>
</dbReference>
<keyword evidence="3" id="KW-1185">Reference proteome</keyword>
<evidence type="ECO:0000259" key="1">
    <source>
        <dbReference type="PROSITE" id="PS50053"/>
    </source>
</evidence>
<dbReference type="PRINTS" id="PR00348">
    <property type="entry name" value="UBIQUITIN"/>
</dbReference>
<dbReference type="EMBL" id="CAJZBQ010000028">
    <property type="protein sequence ID" value="CAG9321465.1"/>
    <property type="molecule type" value="Genomic_DNA"/>
</dbReference>
<dbReference type="Pfam" id="PF00240">
    <property type="entry name" value="ubiquitin"/>
    <property type="match status" value="1"/>
</dbReference>
<dbReference type="InterPro" id="IPR038169">
    <property type="entry name" value="DC-UbP/UBTD2_N_sf"/>
</dbReference>
<accession>A0AAU9J8F2</accession>
<dbReference type="AlphaFoldDB" id="A0AAU9J8F2"/>
<dbReference type="InterPro" id="IPR039869">
    <property type="entry name" value="UBTD1/2"/>
</dbReference>
<comment type="caution">
    <text evidence="2">The sequence shown here is derived from an EMBL/GenBank/DDBJ whole genome shotgun (WGS) entry which is preliminary data.</text>
</comment>
<dbReference type="Gene3D" id="3.10.20.90">
    <property type="entry name" value="Phosphatidylinositol 3-kinase Catalytic Subunit, Chain A, domain 1"/>
    <property type="match status" value="1"/>
</dbReference>
<gene>
    <name evidence="2" type="ORF">BSTOLATCC_MIC28745</name>
</gene>
<organism evidence="2 3">
    <name type="scientific">Blepharisma stoltei</name>
    <dbReference type="NCBI Taxonomy" id="1481888"/>
    <lineage>
        <taxon>Eukaryota</taxon>
        <taxon>Sar</taxon>
        <taxon>Alveolata</taxon>
        <taxon>Ciliophora</taxon>
        <taxon>Postciliodesmatophora</taxon>
        <taxon>Heterotrichea</taxon>
        <taxon>Heterotrichida</taxon>
        <taxon>Blepharismidae</taxon>
        <taxon>Blepharisma</taxon>
    </lineage>
</organism>
<dbReference type="SUPFAM" id="SSF54236">
    <property type="entry name" value="Ubiquitin-like"/>
    <property type="match status" value="1"/>
</dbReference>
<proteinExistence type="predicted"/>
<dbReference type="InterPro" id="IPR000626">
    <property type="entry name" value="Ubiquitin-like_dom"/>
</dbReference>
<feature type="domain" description="Ubiquitin-like" evidence="1">
    <location>
        <begin position="144"/>
        <end position="218"/>
    </location>
</feature>
<protein>
    <recommendedName>
        <fullName evidence="1">Ubiquitin-like domain-containing protein</fullName>
    </recommendedName>
</protein>
<dbReference type="Pfam" id="PF16455">
    <property type="entry name" value="UBD"/>
    <property type="match status" value="1"/>
</dbReference>
<name>A0AAU9J8F2_9CILI</name>
<dbReference type="InterPro" id="IPR029071">
    <property type="entry name" value="Ubiquitin-like_domsf"/>
</dbReference>
<evidence type="ECO:0000313" key="2">
    <source>
        <dbReference type="EMBL" id="CAG9321465.1"/>
    </source>
</evidence>
<reference evidence="2" key="1">
    <citation type="submission" date="2021-09" db="EMBL/GenBank/DDBJ databases">
        <authorList>
            <consortium name="AG Swart"/>
            <person name="Singh M."/>
            <person name="Singh A."/>
            <person name="Seah K."/>
            <person name="Emmerich C."/>
        </authorList>
    </citation>
    <scope>NUCLEOTIDE SEQUENCE</scope>
    <source>
        <strain evidence="2">ATCC30299</strain>
    </source>
</reference>
<sequence length="218" mass="24621">MGNFCARSDADDSVTRPKFNIGKDYREIEGQASGEGIKKTIAWKASITRPQLNSKREEFWRTRTTGRRSTWLAIKSAVEADHATAAVLLQMAGITCRDGCITVCEDANGNIYDIPPFIINDPVAFVNEKKHRVNRPTIVEHELLKLKLRRPGKAQDVEIEIESQNLVSLLKEEYSKKEGIPAADVRVFFGGKELKDENTLLSYYITNDMVLMVFLKQS</sequence>
<dbReference type="CDD" id="cd17039">
    <property type="entry name" value="Ubl_ubiquitin_like"/>
    <property type="match status" value="1"/>
</dbReference>
<dbReference type="PANTHER" id="PTHR13609">
    <property type="entry name" value="UBIQUITIN DOMAIN CONTAINING 1 PROTEIN-RELATED"/>
    <property type="match status" value="1"/>
</dbReference>
<dbReference type="Proteomes" id="UP001162131">
    <property type="component" value="Unassembled WGS sequence"/>
</dbReference>
<dbReference type="InterPro" id="IPR019956">
    <property type="entry name" value="Ubiquitin_dom"/>
</dbReference>
<evidence type="ECO:0000313" key="3">
    <source>
        <dbReference type="Proteomes" id="UP001162131"/>
    </source>
</evidence>
<dbReference type="PROSITE" id="PS50053">
    <property type="entry name" value="UBIQUITIN_2"/>
    <property type="match status" value="1"/>
</dbReference>
<dbReference type="SMART" id="SM00213">
    <property type="entry name" value="UBQ"/>
    <property type="match status" value="1"/>
</dbReference>